<evidence type="ECO:0000256" key="1">
    <source>
        <dbReference type="SAM" id="MobiDB-lite"/>
    </source>
</evidence>
<evidence type="ECO:0000313" key="4">
    <source>
        <dbReference type="EMBL" id="SCX30826.1"/>
    </source>
</evidence>
<reference evidence="5" key="1">
    <citation type="submission" date="2016-10" db="EMBL/GenBank/DDBJ databases">
        <authorList>
            <person name="Varghese N."/>
            <person name="Submissions S."/>
        </authorList>
    </citation>
    <scope>NUCLEOTIDE SEQUENCE [LARGE SCALE GENOMIC DNA]</scope>
    <source>
        <strain evidence="5">UNC267MFSha1.1M11</strain>
    </source>
</reference>
<dbReference type="Gene3D" id="2.70.70.10">
    <property type="entry name" value="Glucose Permease (Domain IIA)"/>
    <property type="match status" value="1"/>
</dbReference>
<dbReference type="CDD" id="cd12797">
    <property type="entry name" value="M23_peptidase"/>
    <property type="match status" value="1"/>
</dbReference>
<feature type="region of interest" description="Disordered" evidence="1">
    <location>
        <begin position="383"/>
        <end position="409"/>
    </location>
</feature>
<name>A0A1G4WW41_9MYCO</name>
<dbReference type="InterPro" id="IPR016047">
    <property type="entry name" value="M23ase_b-sheet_dom"/>
</dbReference>
<evidence type="ECO:0000259" key="3">
    <source>
        <dbReference type="Pfam" id="PF01551"/>
    </source>
</evidence>
<proteinExistence type="predicted"/>
<organism evidence="4 5">
    <name type="scientific">Mycolicibacterium fluoranthenivorans</name>
    <dbReference type="NCBI Taxonomy" id="258505"/>
    <lineage>
        <taxon>Bacteria</taxon>
        <taxon>Bacillati</taxon>
        <taxon>Actinomycetota</taxon>
        <taxon>Actinomycetes</taxon>
        <taxon>Mycobacteriales</taxon>
        <taxon>Mycobacteriaceae</taxon>
        <taxon>Mycolicibacterium</taxon>
    </lineage>
</organism>
<dbReference type="PANTHER" id="PTHR21666">
    <property type="entry name" value="PEPTIDASE-RELATED"/>
    <property type="match status" value="1"/>
</dbReference>
<evidence type="ECO:0000256" key="2">
    <source>
        <dbReference type="SAM" id="SignalP"/>
    </source>
</evidence>
<gene>
    <name evidence="4" type="ORF">SAMN02799620_05181</name>
</gene>
<dbReference type="PROSITE" id="PS51257">
    <property type="entry name" value="PROKAR_LIPOPROTEIN"/>
    <property type="match status" value="1"/>
</dbReference>
<keyword evidence="2" id="KW-0732">Signal</keyword>
<evidence type="ECO:0000313" key="5">
    <source>
        <dbReference type="Proteomes" id="UP000199707"/>
    </source>
</evidence>
<dbReference type="Pfam" id="PF01551">
    <property type="entry name" value="Peptidase_M23"/>
    <property type="match status" value="1"/>
</dbReference>
<sequence>MTALMRWAAVLFSTVAVTAGCTGSTGETTRSAPPTSSTSPAPAGEPVATPLLARPVAAPIPVPGTDGRTHLAYELLLTNVLSQDVTVSTVTVQGGGASLLSLSGDALAHWTRILGAAAKPTTTIGPAQTAAVWIDATVAPENVPARLDHTITVALSRPAPPLLPAIMTETVAPVTVQTRTPVQIAPPLRGPKWLDANGCCEMTPHRMALNPLDGQLWAAERFAIDYVQLDPGYRLLNGPAGKLTSYPYFGTDIHAVADGPVVAVLDGLPEQVPGQTPTGLPLDQYAGNHVVQDLGDGNYALYAHLKTGSVKVQPGQRLTSGQVLGSLGNTGNSDAPHLHFHVMDSPDPLRSDGLPFVFTSFRLDAQTASIDVFDTLIAGKPAPLRPGSHARDESEVTPLVSDVMDYSGE</sequence>
<dbReference type="EMBL" id="FMUB01000012">
    <property type="protein sequence ID" value="SCX30826.1"/>
    <property type="molecule type" value="Genomic_DNA"/>
</dbReference>
<feature type="region of interest" description="Disordered" evidence="1">
    <location>
        <begin position="22"/>
        <end position="47"/>
    </location>
</feature>
<feature type="domain" description="M23ase beta-sheet core" evidence="3">
    <location>
        <begin position="250"/>
        <end position="345"/>
    </location>
</feature>
<feature type="compositionally biased region" description="Low complexity" evidence="1">
    <location>
        <begin position="28"/>
        <end position="42"/>
    </location>
</feature>
<feature type="signal peptide" evidence="2">
    <location>
        <begin position="1"/>
        <end position="19"/>
    </location>
</feature>
<dbReference type="AlphaFoldDB" id="A0A1G4WW41"/>
<accession>A0A1G4WW41</accession>
<protein>
    <submittedName>
        <fullName evidence="4">Peptidase family M23</fullName>
    </submittedName>
</protein>
<dbReference type="InterPro" id="IPR050570">
    <property type="entry name" value="Cell_wall_metabolism_enzyme"/>
</dbReference>
<feature type="chain" id="PRO_5039624922" evidence="2">
    <location>
        <begin position="20"/>
        <end position="409"/>
    </location>
</feature>
<dbReference type="RefSeq" id="WP_268875659.1">
    <property type="nucleotide sequence ID" value="NZ_FMUB01000012.1"/>
</dbReference>
<dbReference type="InterPro" id="IPR011055">
    <property type="entry name" value="Dup_hybrid_motif"/>
</dbReference>
<dbReference type="PANTHER" id="PTHR21666:SF270">
    <property type="entry name" value="MUREIN HYDROLASE ACTIVATOR ENVC"/>
    <property type="match status" value="1"/>
</dbReference>
<dbReference type="STRING" id="1502745.SAMN02799620_05181"/>
<dbReference type="Proteomes" id="UP000199707">
    <property type="component" value="Unassembled WGS sequence"/>
</dbReference>
<dbReference type="GO" id="GO:0004222">
    <property type="term" value="F:metalloendopeptidase activity"/>
    <property type="evidence" value="ECO:0007669"/>
    <property type="project" value="TreeGrafter"/>
</dbReference>
<dbReference type="SUPFAM" id="SSF51261">
    <property type="entry name" value="Duplicated hybrid motif"/>
    <property type="match status" value="1"/>
</dbReference>